<dbReference type="FunFam" id="1.20.1250.20:FF:000122">
    <property type="entry name" value="D-xylose transporter XylE"/>
    <property type="match status" value="1"/>
</dbReference>
<dbReference type="InterPro" id="IPR036259">
    <property type="entry name" value="MFS_trans_sf"/>
</dbReference>
<keyword evidence="8 10" id="KW-0472">Membrane</keyword>
<keyword evidence="6 10" id="KW-0812">Transmembrane</keyword>
<protein>
    <submittedName>
        <fullName evidence="12">Arabinose-proton symporter</fullName>
    </submittedName>
</protein>
<feature type="transmembrane region" description="Helical" evidence="10">
    <location>
        <begin position="148"/>
        <end position="166"/>
    </location>
</feature>
<dbReference type="Proteomes" id="UP000324233">
    <property type="component" value="Chromosome"/>
</dbReference>
<organism evidence="12 13">
    <name type="scientific">Aquisphaera giovannonii</name>
    <dbReference type="NCBI Taxonomy" id="406548"/>
    <lineage>
        <taxon>Bacteria</taxon>
        <taxon>Pseudomonadati</taxon>
        <taxon>Planctomycetota</taxon>
        <taxon>Planctomycetia</taxon>
        <taxon>Isosphaerales</taxon>
        <taxon>Isosphaeraceae</taxon>
        <taxon>Aquisphaera</taxon>
    </lineage>
</organism>
<name>A0A5B9W373_9BACT</name>
<accession>A0A5B9W373</accession>
<dbReference type="GO" id="GO:0022857">
    <property type="term" value="F:transmembrane transporter activity"/>
    <property type="evidence" value="ECO:0007669"/>
    <property type="project" value="InterPro"/>
</dbReference>
<feature type="transmembrane region" description="Helical" evidence="10">
    <location>
        <begin position="186"/>
        <end position="205"/>
    </location>
</feature>
<proteinExistence type="inferred from homology"/>
<feature type="transmembrane region" description="Helical" evidence="10">
    <location>
        <begin position="90"/>
        <end position="108"/>
    </location>
</feature>
<evidence type="ECO:0000256" key="7">
    <source>
        <dbReference type="ARBA" id="ARBA00022989"/>
    </source>
</evidence>
<evidence type="ECO:0000259" key="11">
    <source>
        <dbReference type="PROSITE" id="PS50850"/>
    </source>
</evidence>
<evidence type="ECO:0000256" key="8">
    <source>
        <dbReference type="ARBA" id="ARBA00023136"/>
    </source>
</evidence>
<evidence type="ECO:0000256" key="9">
    <source>
        <dbReference type="RuleBase" id="RU003346"/>
    </source>
</evidence>
<evidence type="ECO:0000256" key="1">
    <source>
        <dbReference type="ARBA" id="ARBA00004651"/>
    </source>
</evidence>
<dbReference type="Pfam" id="PF00083">
    <property type="entry name" value="Sugar_tr"/>
    <property type="match status" value="1"/>
</dbReference>
<comment type="similarity">
    <text evidence="2 9">Belongs to the major facilitator superfamily. Sugar transporter (TC 2.A.1.1) family.</text>
</comment>
<dbReference type="PANTHER" id="PTHR48020:SF12">
    <property type="entry name" value="PROTON MYO-INOSITOL COTRANSPORTER"/>
    <property type="match status" value="1"/>
</dbReference>
<feature type="transmembrane region" description="Helical" evidence="10">
    <location>
        <begin position="20"/>
        <end position="42"/>
    </location>
</feature>
<dbReference type="PROSITE" id="PS00217">
    <property type="entry name" value="SUGAR_TRANSPORT_2"/>
    <property type="match status" value="1"/>
</dbReference>
<dbReference type="EMBL" id="CP042997">
    <property type="protein sequence ID" value="QEH34400.1"/>
    <property type="molecule type" value="Genomic_DNA"/>
</dbReference>
<evidence type="ECO:0000256" key="5">
    <source>
        <dbReference type="ARBA" id="ARBA00022597"/>
    </source>
</evidence>
<dbReference type="InterPro" id="IPR003663">
    <property type="entry name" value="Sugar/inositol_transpt"/>
</dbReference>
<dbReference type="InterPro" id="IPR050814">
    <property type="entry name" value="Myo-inositol_Transporter"/>
</dbReference>
<keyword evidence="7 10" id="KW-1133">Transmembrane helix</keyword>
<feature type="transmembrane region" description="Helical" evidence="10">
    <location>
        <begin position="260"/>
        <end position="285"/>
    </location>
</feature>
<dbReference type="AlphaFoldDB" id="A0A5B9W373"/>
<evidence type="ECO:0000256" key="4">
    <source>
        <dbReference type="ARBA" id="ARBA00022475"/>
    </source>
</evidence>
<evidence type="ECO:0000313" key="13">
    <source>
        <dbReference type="Proteomes" id="UP000324233"/>
    </source>
</evidence>
<dbReference type="PROSITE" id="PS00216">
    <property type="entry name" value="SUGAR_TRANSPORT_1"/>
    <property type="match status" value="2"/>
</dbReference>
<feature type="transmembrane region" description="Helical" evidence="10">
    <location>
        <begin position="114"/>
        <end position="136"/>
    </location>
</feature>
<feature type="transmembrane region" description="Helical" evidence="10">
    <location>
        <begin position="329"/>
        <end position="349"/>
    </location>
</feature>
<feature type="domain" description="Major facilitator superfamily (MFS) profile" evidence="11">
    <location>
        <begin position="24"/>
        <end position="449"/>
    </location>
</feature>
<dbReference type="KEGG" id="agv:OJF2_29390"/>
<feature type="transmembrane region" description="Helical" evidence="10">
    <location>
        <begin position="393"/>
        <end position="415"/>
    </location>
</feature>
<keyword evidence="3 9" id="KW-0813">Transport</keyword>
<dbReference type="InterPro" id="IPR005828">
    <property type="entry name" value="MFS_sugar_transport-like"/>
</dbReference>
<dbReference type="PANTHER" id="PTHR48020">
    <property type="entry name" value="PROTON MYO-INOSITOL COTRANSPORTER"/>
    <property type="match status" value="1"/>
</dbReference>
<dbReference type="InterPro" id="IPR020846">
    <property type="entry name" value="MFS_dom"/>
</dbReference>
<keyword evidence="4" id="KW-1003">Cell membrane</keyword>
<dbReference type="GO" id="GO:0005886">
    <property type="term" value="C:plasma membrane"/>
    <property type="evidence" value="ECO:0007669"/>
    <property type="project" value="UniProtKB-SubCell"/>
</dbReference>
<dbReference type="SUPFAM" id="SSF103473">
    <property type="entry name" value="MFS general substrate transporter"/>
    <property type="match status" value="1"/>
</dbReference>
<feature type="transmembrane region" description="Helical" evidence="10">
    <location>
        <begin position="427"/>
        <end position="445"/>
    </location>
</feature>
<feature type="transmembrane region" description="Helical" evidence="10">
    <location>
        <begin position="355"/>
        <end position="381"/>
    </location>
</feature>
<dbReference type="Gene3D" id="1.20.1250.20">
    <property type="entry name" value="MFS general substrate transporter like domains"/>
    <property type="match status" value="2"/>
</dbReference>
<comment type="subcellular location">
    <subcellularLocation>
        <location evidence="1">Cell membrane</location>
        <topology evidence="1">Multi-pass membrane protein</topology>
    </subcellularLocation>
</comment>
<evidence type="ECO:0000256" key="10">
    <source>
        <dbReference type="SAM" id="Phobius"/>
    </source>
</evidence>
<evidence type="ECO:0000256" key="2">
    <source>
        <dbReference type="ARBA" id="ARBA00010992"/>
    </source>
</evidence>
<evidence type="ECO:0000256" key="6">
    <source>
        <dbReference type="ARBA" id="ARBA00022692"/>
    </source>
</evidence>
<dbReference type="NCBIfam" id="TIGR00879">
    <property type="entry name" value="SP"/>
    <property type="match status" value="1"/>
</dbReference>
<reference evidence="12 13" key="1">
    <citation type="submission" date="2019-08" db="EMBL/GenBank/DDBJ databases">
        <title>Deep-cultivation of Planctomycetes and their phenomic and genomic characterization uncovers novel biology.</title>
        <authorList>
            <person name="Wiegand S."/>
            <person name="Jogler M."/>
            <person name="Boedeker C."/>
            <person name="Pinto D."/>
            <person name="Vollmers J."/>
            <person name="Rivas-Marin E."/>
            <person name="Kohn T."/>
            <person name="Peeters S.H."/>
            <person name="Heuer A."/>
            <person name="Rast P."/>
            <person name="Oberbeckmann S."/>
            <person name="Bunk B."/>
            <person name="Jeske O."/>
            <person name="Meyerdierks A."/>
            <person name="Storesund J.E."/>
            <person name="Kallscheuer N."/>
            <person name="Luecker S."/>
            <person name="Lage O.M."/>
            <person name="Pohl T."/>
            <person name="Merkel B.J."/>
            <person name="Hornburger P."/>
            <person name="Mueller R.-W."/>
            <person name="Bruemmer F."/>
            <person name="Labrenz M."/>
            <person name="Spormann A.M."/>
            <person name="Op den Camp H."/>
            <person name="Overmann J."/>
            <person name="Amann R."/>
            <person name="Jetten M.S.M."/>
            <person name="Mascher T."/>
            <person name="Medema M.H."/>
            <person name="Devos D.P."/>
            <person name="Kaster A.-K."/>
            <person name="Ovreas L."/>
            <person name="Rohde M."/>
            <person name="Galperin M.Y."/>
            <person name="Jogler C."/>
        </authorList>
    </citation>
    <scope>NUCLEOTIDE SEQUENCE [LARGE SCALE GENOMIC DNA]</scope>
    <source>
        <strain evidence="12 13">OJF2</strain>
    </source>
</reference>
<dbReference type="PRINTS" id="PR00171">
    <property type="entry name" value="SUGRTRNSPORT"/>
</dbReference>
<feature type="transmembrane region" description="Helical" evidence="10">
    <location>
        <begin position="305"/>
        <end position="322"/>
    </location>
</feature>
<dbReference type="InterPro" id="IPR005829">
    <property type="entry name" value="Sugar_transporter_CS"/>
</dbReference>
<dbReference type="PROSITE" id="PS50850">
    <property type="entry name" value="MFS"/>
    <property type="match status" value="1"/>
</dbReference>
<sequence length="470" mass="50411">MRIPITTSHPTHDRAAAARYVLFATGVTAIGGFLFGYDTAVINGANSYLKAHMGLSPAQEGLAGAGAILGCIPGAMFAGFLSDRFGRRKMLFACAFLYAASGVLSAIPRSFEPFLAARLVSGLGIGASSMICPVYIAEIAPEKQRGRLGTLFQLGIVAGIFLTLFVNKLIQGLGDDAWNAAYGWRWMIGMEAIPAVAFIGLLVAVPESPRWLAQKGREREALHVLERAGGAEAAAREMAAIRAAGTQEEGRFRELLGGPFLRPLVLAMALMAFSQFCGINAVMYYSTKIFATAGGGTDAAFTSTVWLGLVNLLFTFVAIGFVDRAGRRPLLLVGTAVQAVALGLVGWMFRTHQQGPVLLACIVAFVAAFAMSMGPIGWLFASEVFPNKVRGRAMSLATLTVWVSCYVVAQTFPMMNDSPAVGPARTFWVYAAVSLASFLFVLVWIPETKGRTLEEIERMWERRGVGEARP</sequence>
<dbReference type="RefSeq" id="WP_168221793.1">
    <property type="nucleotide sequence ID" value="NZ_CP042997.1"/>
</dbReference>
<evidence type="ECO:0000256" key="3">
    <source>
        <dbReference type="ARBA" id="ARBA00022448"/>
    </source>
</evidence>
<keyword evidence="5" id="KW-0762">Sugar transport</keyword>
<gene>
    <name evidence="12" type="primary">araE</name>
    <name evidence="12" type="ORF">OJF2_29390</name>
</gene>
<feature type="transmembrane region" description="Helical" evidence="10">
    <location>
        <begin position="62"/>
        <end position="81"/>
    </location>
</feature>
<evidence type="ECO:0000313" key="12">
    <source>
        <dbReference type="EMBL" id="QEH34400.1"/>
    </source>
</evidence>
<keyword evidence="13" id="KW-1185">Reference proteome</keyword>